<dbReference type="EMBL" id="JAFBBU010000001">
    <property type="protein sequence ID" value="MBM7470751.1"/>
    <property type="molecule type" value="Genomic_DNA"/>
</dbReference>
<keyword evidence="2" id="KW-1185">Reference proteome</keyword>
<comment type="caution">
    <text evidence="1">The sequence shown here is derived from an EMBL/GenBank/DDBJ whole genome shotgun (WGS) entry which is preliminary data.</text>
</comment>
<dbReference type="RefSeq" id="WP_239518189.1">
    <property type="nucleotide sequence ID" value="NZ_JAFBBU010000001.1"/>
</dbReference>
<sequence length="80" mass="8669">MLAGQVFHLDLHASALTSIVAFGLAKAGTNYFACTLSDRYGRNPILIAGWLVALLAPFTARSRVHRTGSRSIGDVRERDP</sequence>
<evidence type="ECO:0000313" key="1">
    <source>
        <dbReference type="EMBL" id="MBM7470751.1"/>
    </source>
</evidence>
<proteinExistence type="predicted"/>
<protein>
    <submittedName>
        <fullName evidence="1">MFS family permease</fullName>
    </submittedName>
</protein>
<dbReference type="Proteomes" id="UP000776164">
    <property type="component" value="Unassembled WGS sequence"/>
</dbReference>
<evidence type="ECO:0000313" key="2">
    <source>
        <dbReference type="Proteomes" id="UP000776164"/>
    </source>
</evidence>
<organism evidence="1 2">
    <name type="scientific">Subtercola frigoramans</name>
    <dbReference type="NCBI Taxonomy" id="120298"/>
    <lineage>
        <taxon>Bacteria</taxon>
        <taxon>Bacillati</taxon>
        <taxon>Actinomycetota</taxon>
        <taxon>Actinomycetes</taxon>
        <taxon>Micrococcales</taxon>
        <taxon>Microbacteriaceae</taxon>
        <taxon>Subtercola</taxon>
    </lineage>
</organism>
<name>A0ABS2L1C8_9MICO</name>
<gene>
    <name evidence="1" type="ORF">JOE66_000385</name>
</gene>
<reference evidence="1 2" key="1">
    <citation type="submission" date="2021-01" db="EMBL/GenBank/DDBJ databases">
        <title>Sequencing the genomes of 1000 actinobacteria strains.</title>
        <authorList>
            <person name="Klenk H.-P."/>
        </authorList>
    </citation>
    <scope>NUCLEOTIDE SEQUENCE [LARGE SCALE GENOMIC DNA]</scope>
    <source>
        <strain evidence="1 2">DSM 13057</strain>
    </source>
</reference>
<dbReference type="Gene3D" id="1.20.1720.10">
    <property type="entry name" value="Multidrug resistance protein D"/>
    <property type="match status" value="1"/>
</dbReference>
<accession>A0ABS2L1C8</accession>